<protein>
    <submittedName>
        <fullName evidence="2">MerR family transcriptional regulator</fullName>
    </submittedName>
</protein>
<name>A0A9D1WX90_9FIRM</name>
<gene>
    <name evidence="2" type="ORF">H9735_11300</name>
</gene>
<dbReference type="AlphaFoldDB" id="A0A9D1WX90"/>
<evidence type="ECO:0000259" key="1">
    <source>
        <dbReference type="PROSITE" id="PS50937"/>
    </source>
</evidence>
<dbReference type="GO" id="GO:0006355">
    <property type="term" value="P:regulation of DNA-templated transcription"/>
    <property type="evidence" value="ECO:0007669"/>
    <property type="project" value="InterPro"/>
</dbReference>
<accession>A0A9D1WX90</accession>
<organism evidence="2 3">
    <name type="scientific">Candidatus Anaerostipes excrementavium</name>
    <dbReference type="NCBI Taxonomy" id="2838463"/>
    <lineage>
        <taxon>Bacteria</taxon>
        <taxon>Bacillati</taxon>
        <taxon>Bacillota</taxon>
        <taxon>Clostridia</taxon>
        <taxon>Lachnospirales</taxon>
        <taxon>Lachnospiraceae</taxon>
        <taxon>Anaerostipes</taxon>
    </lineage>
</organism>
<dbReference type="GO" id="GO:0003677">
    <property type="term" value="F:DNA binding"/>
    <property type="evidence" value="ECO:0007669"/>
    <property type="project" value="InterPro"/>
</dbReference>
<proteinExistence type="predicted"/>
<dbReference type="EMBL" id="DXEM01000034">
    <property type="protein sequence ID" value="HIX68691.1"/>
    <property type="molecule type" value="Genomic_DNA"/>
</dbReference>
<comment type="caution">
    <text evidence="2">The sequence shown here is derived from an EMBL/GenBank/DDBJ whole genome shotgun (WGS) entry which is preliminary data.</text>
</comment>
<evidence type="ECO:0000313" key="2">
    <source>
        <dbReference type="EMBL" id="HIX68691.1"/>
    </source>
</evidence>
<dbReference type="Gene3D" id="1.10.1660.10">
    <property type="match status" value="1"/>
</dbReference>
<reference evidence="2" key="2">
    <citation type="submission" date="2021-04" db="EMBL/GenBank/DDBJ databases">
        <authorList>
            <person name="Gilroy R."/>
        </authorList>
    </citation>
    <scope>NUCLEOTIDE SEQUENCE</scope>
    <source>
        <strain evidence="2">CHK191-13928</strain>
    </source>
</reference>
<dbReference type="Proteomes" id="UP000886721">
    <property type="component" value="Unassembled WGS sequence"/>
</dbReference>
<dbReference type="InterPro" id="IPR009061">
    <property type="entry name" value="DNA-bd_dom_put_sf"/>
</dbReference>
<reference evidence="2" key="1">
    <citation type="journal article" date="2021" name="PeerJ">
        <title>Extensive microbial diversity within the chicken gut microbiome revealed by metagenomics and culture.</title>
        <authorList>
            <person name="Gilroy R."/>
            <person name="Ravi A."/>
            <person name="Getino M."/>
            <person name="Pursley I."/>
            <person name="Horton D.L."/>
            <person name="Alikhan N.F."/>
            <person name="Baker D."/>
            <person name="Gharbi K."/>
            <person name="Hall N."/>
            <person name="Watson M."/>
            <person name="Adriaenssens E.M."/>
            <person name="Foster-Nyarko E."/>
            <person name="Jarju S."/>
            <person name="Secka A."/>
            <person name="Antonio M."/>
            <person name="Oren A."/>
            <person name="Chaudhuri R.R."/>
            <person name="La Ragione R."/>
            <person name="Hildebrand F."/>
            <person name="Pallen M.J."/>
        </authorList>
    </citation>
    <scope>NUCLEOTIDE SEQUENCE</scope>
    <source>
        <strain evidence="2">CHK191-13928</strain>
    </source>
</reference>
<dbReference type="Pfam" id="PF13411">
    <property type="entry name" value="MerR_1"/>
    <property type="match status" value="1"/>
</dbReference>
<feature type="domain" description="HTH merR-type" evidence="1">
    <location>
        <begin position="1"/>
        <end position="68"/>
    </location>
</feature>
<sequence>MTIYEASERYGIPMKILREYEQWGLCKAVKKVMGAWKYDDSDLENLSMIMTLHDIGFSMEEVETYMRVLLDGENTESQRMRMLDEKRNNALDEIHFHEKQLERLDYLRHKIRREKSQKVIEQKERGEKA</sequence>
<dbReference type="SUPFAM" id="SSF46955">
    <property type="entry name" value="Putative DNA-binding domain"/>
    <property type="match status" value="1"/>
</dbReference>
<dbReference type="InterPro" id="IPR000551">
    <property type="entry name" value="MerR-type_HTH_dom"/>
</dbReference>
<evidence type="ECO:0000313" key="3">
    <source>
        <dbReference type="Proteomes" id="UP000886721"/>
    </source>
</evidence>
<dbReference type="SMART" id="SM00422">
    <property type="entry name" value="HTH_MERR"/>
    <property type="match status" value="1"/>
</dbReference>
<dbReference type="PROSITE" id="PS50937">
    <property type="entry name" value="HTH_MERR_2"/>
    <property type="match status" value="1"/>
</dbReference>